<dbReference type="InterPro" id="IPR012893">
    <property type="entry name" value="HipA-like_C"/>
</dbReference>
<sequence length="96" mass="10840">MLASYMDSFCVSPCEDKTSLFDRIALSIILNNVDDHMRNYGFIRNDKGWSLAPLFDVSPDFRSQRIAGTPILHNSTGFQRNKKELIQAAHCFGLTA</sequence>
<keyword evidence="2" id="KW-0418">Kinase</keyword>
<protein>
    <submittedName>
        <fullName evidence="4">HipA domain-containing protein</fullName>
    </submittedName>
</protein>
<gene>
    <name evidence="4" type="ORF">JTE88_03130</name>
</gene>
<dbReference type="EMBL" id="CP070228">
    <property type="protein sequence ID" value="QRV02746.1"/>
    <property type="molecule type" value="Genomic_DNA"/>
</dbReference>
<evidence type="ECO:0000259" key="3">
    <source>
        <dbReference type="Pfam" id="PF07804"/>
    </source>
</evidence>
<feature type="domain" description="HipA-like C-terminal" evidence="3">
    <location>
        <begin position="3"/>
        <end position="78"/>
    </location>
</feature>
<accession>A0ABX7IID3</accession>
<name>A0ABX7IID3_9ACTO</name>
<evidence type="ECO:0000256" key="2">
    <source>
        <dbReference type="ARBA" id="ARBA00022777"/>
    </source>
</evidence>
<evidence type="ECO:0000256" key="1">
    <source>
        <dbReference type="ARBA" id="ARBA00022679"/>
    </source>
</evidence>
<evidence type="ECO:0000313" key="5">
    <source>
        <dbReference type="Proteomes" id="UP000602653"/>
    </source>
</evidence>
<evidence type="ECO:0000313" key="4">
    <source>
        <dbReference type="EMBL" id="QRV02746.1"/>
    </source>
</evidence>
<organism evidence="4 5">
    <name type="scientific">Arcanobacterium phocisimile</name>
    <dbReference type="NCBI Taxonomy" id="1302235"/>
    <lineage>
        <taxon>Bacteria</taxon>
        <taxon>Bacillati</taxon>
        <taxon>Actinomycetota</taxon>
        <taxon>Actinomycetes</taxon>
        <taxon>Actinomycetales</taxon>
        <taxon>Actinomycetaceae</taxon>
        <taxon>Arcanobacterium</taxon>
    </lineage>
</organism>
<dbReference type="Gene3D" id="1.10.1070.20">
    <property type="match status" value="1"/>
</dbReference>
<dbReference type="Pfam" id="PF07804">
    <property type="entry name" value="HipA_C"/>
    <property type="match status" value="1"/>
</dbReference>
<dbReference type="Proteomes" id="UP000602653">
    <property type="component" value="Chromosome"/>
</dbReference>
<proteinExistence type="predicted"/>
<keyword evidence="1" id="KW-0808">Transferase</keyword>
<keyword evidence="5" id="KW-1185">Reference proteome</keyword>
<reference evidence="4 5" key="1">
    <citation type="submission" date="2021-02" db="EMBL/GenBank/DDBJ databases">
        <title>Complete Genome Sequence of Arcanobacterium phocisimile strain DSM 26142T from a harbour seal.</title>
        <authorList>
            <person name="Borowiak M."/>
            <person name="Alssahen M."/>
            <person name="Malorny B."/>
            <person name="Laemmler C."/>
            <person name="Siebert U."/>
            <person name="Ploetz M."/>
            <person name="Abdulmawjood A."/>
        </authorList>
    </citation>
    <scope>NUCLEOTIDE SEQUENCE [LARGE SCALE GENOMIC DNA]</scope>
    <source>
        <strain evidence="4 5">DSM 26142</strain>
    </source>
</reference>